<feature type="transmembrane region" description="Helical" evidence="1">
    <location>
        <begin position="14"/>
        <end position="34"/>
    </location>
</feature>
<keyword evidence="1" id="KW-1133">Transmembrane helix</keyword>
<accession>A0AAD3CZN3</accession>
<dbReference type="Gene3D" id="3.40.50.150">
    <property type="entry name" value="Vaccinia Virus protein VP39"/>
    <property type="match status" value="1"/>
</dbReference>
<name>A0AAD3CZN3_9STRA</name>
<dbReference type="Proteomes" id="UP001054902">
    <property type="component" value="Unassembled WGS sequence"/>
</dbReference>
<evidence type="ECO:0000256" key="1">
    <source>
        <dbReference type="SAM" id="Phobius"/>
    </source>
</evidence>
<keyword evidence="1" id="KW-0472">Membrane</keyword>
<keyword evidence="1" id="KW-0812">Transmembrane</keyword>
<protein>
    <recommendedName>
        <fullName evidence="2">Methyltransferase type 11 domain-containing protein</fullName>
    </recommendedName>
</protein>
<evidence type="ECO:0000259" key="2">
    <source>
        <dbReference type="Pfam" id="PF08241"/>
    </source>
</evidence>
<comment type="caution">
    <text evidence="3">The sequence shown here is derived from an EMBL/GenBank/DDBJ whole genome shotgun (WGS) entry which is preliminary data.</text>
</comment>
<dbReference type="PROSITE" id="PS51257">
    <property type="entry name" value="PROKAR_LIPOPROTEIN"/>
    <property type="match status" value="1"/>
</dbReference>
<dbReference type="SUPFAM" id="SSF53335">
    <property type="entry name" value="S-adenosyl-L-methionine-dependent methyltransferases"/>
    <property type="match status" value="1"/>
</dbReference>
<feature type="domain" description="Methyltransferase type 11" evidence="2">
    <location>
        <begin position="138"/>
        <end position="212"/>
    </location>
</feature>
<dbReference type="GO" id="GO:0008757">
    <property type="term" value="F:S-adenosylmethionine-dependent methyltransferase activity"/>
    <property type="evidence" value="ECO:0007669"/>
    <property type="project" value="InterPro"/>
</dbReference>
<dbReference type="EMBL" id="BLLK01000047">
    <property type="protein sequence ID" value="GFH54958.1"/>
    <property type="molecule type" value="Genomic_DNA"/>
</dbReference>
<evidence type="ECO:0000313" key="3">
    <source>
        <dbReference type="EMBL" id="GFH54958.1"/>
    </source>
</evidence>
<dbReference type="AlphaFoldDB" id="A0AAD3CZN3"/>
<keyword evidence="4" id="KW-1185">Reference proteome</keyword>
<gene>
    <name evidence="3" type="ORF">CTEN210_11434</name>
</gene>
<evidence type="ECO:0000313" key="4">
    <source>
        <dbReference type="Proteomes" id="UP001054902"/>
    </source>
</evidence>
<organism evidence="3 4">
    <name type="scientific">Chaetoceros tenuissimus</name>
    <dbReference type="NCBI Taxonomy" id="426638"/>
    <lineage>
        <taxon>Eukaryota</taxon>
        <taxon>Sar</taxon>
        <taxon>Stramenopiles</taxon>
        <taxon>Ochrophyta</taxon>
        <taxon>Bacillariophyta</taxon>
        <taxon>Coscinodiscophyceae</taxon>
        <taxon>Chaetocerotophycidae</taxon>
        <taxon>Chaetocerotales</taxon>
        <taxon>Chaetocerotaceae</taxon>
        <taxon>Chaetoceros</taxon>
    </lineage>
</organism>
<sequence>MAAIQRSRRGNRSVLRIITPLLVLLVLGGCSIFISRSRNDIRSLFLQDISSSSAAATNSIGSPSYFQDPMNPLAIPKGQAPNLPSIRIDDNHLNKKRGGYGGAGDKQHLGGFAEMDTGGISPGTFKHMVEKIGVRSLLDVGCGRGFSTSWFVTHGVDAMCVEGSHDGVERTLIPDSETRLVEHDFSRGPWWPGKTFDAAWSVEFLEHVPVQYQFNYISAFRKAALLFVTASRNTGWHHVEVHKRDWWIRKYESYGFRYDTALTEDIRDLAKATKKDYQAPNGQYFDGFYIRSKLMVFVNPMVAALPQHSHLFPEPGCVDKRPPPEIVFNRPCRADKGETEVPDSMLPIALTKEMDDAWLDIIKKNVKGMTDEPKQ</sequence>
<dbReference type="InterPro" id="IPR029063">
    <property type="entry name" value="SAM-dependent_MTases_sf"/>
</dbReference>
<dbReference type="Pfam" id="PF08241">
    <property type="entry name" value="Methyltransf_11"/>
    <property type="match status" value="1"/>
</dbReference>
<dbReference type="InterPro" id="IPR013216">
    <property type="entry name" value="Methyltransf_11"/>
</dbReference>
<reference evidence="3 4" key="1">
    <citation type="journal article" date="2021" name="Sci. Rep.">
        <title>The genome of the diatom Chaetoceros tenuissimus carries an ancient integrated fragment of an extant virus.</title>
        <authorList>
            <person name="Hongo Y."/>
            <person name="Kimura K."/>
            <person name="Takaki Y."/>
            <person name="Yoshida Y."/>
            <person name="Baba S."/>
            <person name="Kobayashi G."/>
            <person name="Nagasaki K."/>
            <person name="Hano T."/>
            <person name="Tomaru Y."/>
        </authorList>
    </citation>
    <scope>NUCLEOTIDE SEQUENCE [LARGE SCALE GENOMIC DNA]</scope>
    <source>
        <strain evidence="3 4">NIES-3715</strain>
    </source>
</reference>
<proteinExistence type="predicted"/>